<feature type="region of interest" description="Disordered" evidence="8">
    <location>
        <begin position="109"/>
        <end position="128"/>
    </location>
</feature>
<keyword evidence="6 9" id="KW-1133">Transmembrane helix</keyword>
<dbReference type="PANTHER" id="PTHR20772">
    <property type="entry name" value="PROTEIN FMP42"/>
    <property type="match status" value="1"/>
</dbReference>
<evidence type="ECO:0000256" key="9">
    <source>
        <dbReference type="SAM" id="Phobius"/>
    </source>
</evidence>
<keyword evidence="3" id="KW-0813">Transport</keyword>
<dbReference type="VEuPathDB" id="ToxoDB:TGDOM2_263260"/>
<reference evidence="10 11" key="1">
    <citation type="submission" date="2014-02" db="EMBL/GenBank/DDBJ databases">
        <authorList>
            <person name="Sibley D."/>
            <person name="Venepally P."/>
            <person name="Karamycheva S."/>
            <person name="Hadjithomas M."/>
            <person name="Khan A."/>
            <person name="Brunk B."/>
            <person name="Roos D."/>
            <person name="Caler E."/>
            <person name="Lorenzi H."/>
        </authorList>
    </citation>
    <scope>NUCLEOTIDE SEQUENCE [LARGE SCALE GENOMIC DNA]</scope>
    <source>
        <strain evidence="10 11">GAB2-2007-GAL-DOM2</strain>
    </source>
</reference>
<feature type="region of interest" description="Disordered" evidence="8">
    <location>
        <begin position="690"/>
        <end position="728"/>
    </location>
</feature>
<dbReference type="InterPro" id="IPR036259">
    <property type="entry name" value="MFS_trans_sf"/>
</dbReference>
<evidence type="ECO:0000256" key="6">
    <source>
        <dbReference type="ARBA" id="ARBA00022989"/>
    </source>
</evidence>
<evidence type="ECO:0000256" key="1">
    <source>
        <dbReference type="ARBA" id="ARBA00004141"/>
    </source>
</evidence>
<feature type="transmembrane region" description="Helical" evidence="9">
    <location>
        <begin position="869"/>
        <end position="893"/>
    </location>
</feature>
<gene>
    <name evidence="10" type="ORF">TGDOM2_263260</name>
</gene>
<feature type="transmembrane region" description="Helical" evidence="9">
    <location>
        <begin position="841"/>
        <end position="863"/>
    </location>
</feature>
<dbReference type="Proteomes" id="UP000028837">
    <property type="component" value="Unassembled WGS sequence"/>
</dbReference>
<feature type="compositionally biased region" description="Polar residues" evidence="8">
    <location>
        <begin position="8"/>
        <end position="28"/>
    </location>
</feature>
<protein>
    <submittedName>
        <fullName evidence="10">Transporter, major facilitator family protein</fullName>
    </submittedName>
</protein>
<dbReference type="AlphaFoldDB" id="A0A086JFK2"/>
<feature type="transmembrane region" description="Helical" evidence="9">
    <location>
        <begin position="811"/>
        <end position="829"/>
    </location>
</feature>
<dbReference type="Pfam" id="PF07690">
    <property type="entry name" value="MFS_1"/>
    <property type="match status" value="1"/>
</dbReference>
<accession>A0A086JFK2</accession>
<feature type="compositionally biased region" description="Low complexity" evidence="8">
    <location>
        <begin position="209"/>
        <end position="219"/>
    </location>
</feature>
<feature type="transmembrane region" description="Helical" evidence="9">
    <location>
        <begin position="451"/>
        <end position="473"/>
    </location>
</feature>
<feature type="transmembrane region" description="Helical" evidence="9">
    <location>
        <begin position="416"/>
        <end position="444"/>
    </location>
</feature>
<dbReference type="PANTHER" id="PTHR20772:SF2">
    <property type="entry name" value="PROTEIN FMP42"/>
    <property type="match status" value="1"/>
</dbReference>
<sequence>MERAPCRSASTSHLDASTQHPSATSVPSETGCALSHSPSSTPQEPQLPAPARGVHQTKKDDESDTAVSPVPSPQISHALPTVRRLSAVSHVPGGLKTSETALSVSCSPHRVSQCSEGPPSTGDSGARSISSTFDACFPRLCVSRGCSQDGGHWGGQGRSCCESLQSADGAQSPVKPLGGGARAPAPVSCCASTVTGEEGQRFSEPGDGRFPSSPPNSRRASALDPVSRRPGDSADSAANQVGGDRDAAGVPPYMHIDPFPQVDRESFGDDSPGAEVVFGASSHPNTPFSLMKEVLVAIYMLYAFLTGCVYFGWPSLAYMLYKSGAYSWMCEVDESGNYVNDLRGTSEPDGEQKYYICDSQDVAVSPLFTVSYVTQTLMSVVAGTLLDHVSPKKTAMLGQTLTAIGWLLLACSSQRFPAYVASMVFIGLGTDTGYLPTLLIATLFPGKRATVITLLGTANTSSFAVPLILATVWNNLLPTWTFSQICILYLCVGPVFCFILAALFIPSRAFGKPAPGAETPAATWGGPPPRDAEKRLRRGSKGSRETLESHWTDQTRGSNAGKGKRQSVGCSSETDAQAGHGGWFRNCSKRKGTPAENPEPRTLFQRVLHPLTLRKNRIAVEPAEGAGARPGGEDTGASKGDQASSPDSPRSARTRVKREDGDGCCDGCVHESGDTDMERGPRCSFLAYDRGSDSDHSSGPAKDEHETETEAKLAGDEALSESDEKLVEDGRRPSLIRCCHQGKQELDAERNAPVAVVVHTGVEGDAVAAEPSFMSQLCSSHFVCIALYWSCQAVATSFFQTAASRLFTTRVVDFMDFVLSFSFIPCVLLGKTIDVFGPFPVLILINTAGVLVYFLSIIGHSLFPTGANSIHYLAVICFCVYVAIDSEQVFCYVENTFSSRHFGKLSGLALTVGGVISLGSIPLYENVTIRMLKGDPLPVAWCIAVILSIVYVMLGCMWNERRRNPRAFHSLDDKPASRSDRETEKPTQASSVRWLDRLGKKLKLKKKAEVVQPAEEKEHGKDGSGME</sequence>
<comment type="similarity">
    <text evidence="2">Belongs to the SLC43A transporter (TC 2.A.1.44) family.</text>
</comment>
<feature type="region of interest" description="Disordered" evidence="8">
    <location>
        <begin position="515"/>
        <end position="603"/>
    </location>
</feature>
<evidence type="ECO:0000313" key="10">
    <source>
        <dbReference type="EMBL" id="KFG30920.1"/>
    </source>
</evidence>
<evidence type="ECO:0000256" key="2">
    <source>
        <dbReference type="ARBA" id="ARBA00006595"/>
    </source>
</evidence>
<dbReference type="InterPro" id="IPR052599">
    <property type="entry name" value="SLC43A_AATransporter"/>
</dbReference>
<feature type="region of interest" description="Disordered" evidence="8">
    <location>
        <begin position="969"/>
        <end position="993"/>
    </location>
</feature>
<feature type="transmembrane region" description="Helical" evidence="9">
    <location>
        <begin position="905"/>
        <end position="924"/>
    </location>
</feature>
<dbReference type="GO" id="GO:0006865">
    <property type="term" value="P:amino acid transport"/>
    <property type="evidence" value="ECO:0007669"/>
    <property type="project" value="UniProtKB-KW"/>
</dbReference>
<evidence type="ECO:0000313" key="11">
    <source>
        <dbReference type="Proteomes" id="UP000028837"/>
    </source>
</evidence>
<feature type="transmembrane region" description="Helical" evidence="9">
    <location>
        <begin position="294"/>
        <end position="313"/>
    </location>
</feature>
<feature type="transmembrane region" description="Helical" evidence="9">
    <location>
        <begin position="479"/>
        <end position="505"/>
    </location>
</feature>
<evidence type="ECO:0000256" key="3">
    <source>
        <dbReference type="ARBA" id="ARBA00022448"/>
    </source>
</evidence>
<feature type="region of interest" description="Disordered" evidence="8">
    <location>
        <begin position="194"/>
        <end position="252"/>
    </location>
</feature>
<feature type="compositionally biased region" description="Basic and acidic residues" evidence="8">
    <location>
        <begin position="690"/>
        <end position="715"/>
    </location>
</feature>
<dbReference type="GO" id="GO:0016020">
    <property type="term" value="C:membrane"/>
    <property type="evidence" value="ECO:0007669"/>
    <property type="project" value="UniProtKB-SubCell"/>
</dbReference>
<feature type="region of interest" description="Disordered" evidence="8">
    <location>
        <begin position="618"/>
        <end position="660"/>
    </location>
</feature>
<feature type="compositionally biased region" description="Basic and acidic residues" evidence="8">
    <location>
        <begin position="198"/>
        <end position="207"/>
    </location>
</feature>
<dbReference type="InterPro" id="IPR011701">
    <property type="entry name" value="MFS"/>
</dbReference>
<name>A0A086JFK2_TOXGO</name>
<comment type="subcellular location">
    <subcellularLocation>
        <location evidence="1">Membrane</location>
        <topology evidence="1">Multi-pass membrane protein</topology>
    </subcellularLocation>
</comment>
<feature type="compositionally biased region" description="Basic and acidic residues" evidence="8">
    <location>
        <begin position="542"/>
        <end position="553"/>
    </location>
</feature>
<dbReference type="Gene3D" id="1.20.1250.20">
    <property type="entry name" value="MFS general substrate transporter like domains"/>
    <property type="match status" value="2"/>
</dbReference>
<dbReference type="OrthoDB" id="329468at2759"/>
<feature type="transmembrane region" description="Helical" evidence="9">
    <location>
        <begin position="936"/>
        <end position="958"/>
    </location>
</feature>
<keyword evidence="7 9" id="KW-0472">Membrane</keyword>
<evidence type="ECO:0000256" key="7">
    <source>
        <dbReference type="ARBA" id="ARBA00023136"/>
    </source>
</evidence>
<feature type="compositionally biased region" description="Basic and acidic residues" evidence="8">
    <location>
        <begin position="969"/>
        <end position="985"/>
    </location>
</feature>
<dbReference type="GO" id="GO:0022857">
    <property type="term" value="F:transmembrane transporter activity"/>
    <property type="evidence" value="ECO:0007669"/>
    <property type="project" value="InterPro"/>
</dbReference>
<evidence type="ECO:0000256" key="4">
    <source>
        <dbReference type="ARBA" id="ARBA00022692"/>
    </source>
</evidence>
<dbReference type="SUPFAM" id="SSF103473">
    <property type="entry name" value="MFS general substrate transporter"/>
    <property type="match status" value="1"/>
</dbReference>
<comment type="caution">
    <text evidence="10">The sequence shown here is derived from an EMBL/GenBank/DDBJ whole genome shotgun (WGS) entry which is preliminary data.</text>
</comment>
<proteinExistence type="inferred from homology"/>
<dbReference type="EMBL" id="AHZU02001579">
    <property type="protein sequence ID" value="KFG30920.1"/>
    <property type="molecule type" value="Genomic_DNA"/>
</dbReference>
<evidence type="ECO:0000256" key="5">
    <source>
        <dbReference type="ARBA" id="ARBA00022970"/>
    </source>
</evidence>
<evidence type="ECO:0000256" key="8">
    <source>
        <dbReference type="SAM" id="MobiDB-lite"/>
    </source>
</evidence>
<feature type="region of interest" description="Disordered" evidence="8">
    <location>
        <begin position="1"/>
        <end position="79"/>
    </location>
</feature>
<keyword evidence="4 9" id="KW-0812">Transmembrane</keyword>
<keyword evidence="5" id="KW-0029">Amino-acid transport</keyword>
<organism evidence="10 11">
    <name type="scientific">Toxoplasma gondii GAB2-2007-GAL-DOM2</name>
    <dbReference type="NCBI Taxonomy" id="1130820"/>
    <lineage>
        <taxon>Eukaryota</taxon>
        <taxon>Sar</taxon>
        <taxon>Alveolata</taxon>
        <taxon>Apicomplexa</taxon>
        <taxon>Conoidasida</taxon>
        <taxon>Coccidia</taxon>
        <taxon>Eucoccidiorida</taxon>
        <taxon>Eimeriorina</taxon>
        <taxon>Sarcocystidae</taxon>
        <taxon>Toxoplasma</taxon>
    </lineage>
</organism>